<protein>
    <recommendedName>
        <fullName evidence="2">NADPH-dependent reductive aminase-like C-terminal domain-containing protein</fullName>
    </recommendedName>
</protein>
<comment type="caution">
    <text evidence="3">The sequence shown here is derived from an EMBL/GenBank/DDBJ whole genome shotgun (WGS) entry which is preliminary data.</text>
</comment>
<feature type="compositionally biased region" description="Pro residues" evidence="1">
    <location>
        <begin position="439"/>
        <end position="448"/>
    </location>
</feature>
<dbReference type="Gene3D" id="1.10.1040.10">
    <property type="entry name" value="N-(1-d-carboxylethyl)-l-norvaline Dehydrogenase, domain 2"/>
    <property type="match status" value="1"/>
</dbReference>
<feature type="region of interest" description="Disordered" evidence="1">
    <location>
        <begin position="372"/>
        <end position="488"/>
    </location>
</feature>
<feature type="compositionally biased region" description="Low complexity" evidence="1">
    <location>
        <begin position="449"/>
        <end position="479"/>
    </location>
</feature>
<evidence type="ECO:0000313" key="3">
    <source>
        <dbReference type="EMBL" id="KAF9964688.1"/>
    </source>
</evidence>
<evidence type="ECO:0000313" key="4">
    <source>
        <dbReference type="Proteomes" id="UP000738359"/>
    </source>
</evidence>
<feature type="domain" description="NADPH-dependent reductive aminase-like C-terminal" evidence="2">
    <location>
        <begin position="62"/>
        <end position="185"/>
    </location>
</feature>
<name>A0A9P6J880_MORAP</name>
<sequence length="650" mass="71242">RETGAFVTAHKGSKYVHGGIMATPTMVGTPASVLLYSGSLEAYTAVEKDLEILGAGKYLGPDSGSASLHDLALLSGMYGLLSGFTHAVSLVRNEKRSTSEFLSLYFVPWLTAMTEYLRVLGKQVDEGDFSSLGSSLEMQVPALNNIVKTSEAQGVSSDLIRPIQSLVERAVAAGRGGEEVSALVGLNVLTRKAYLLHFNRSMQLLTNAQRLQLCIYSENHPNIPCAKLGRWAKKTFELKHPMARRVVKNILNRSRFLHAMDHNDLPLRRFYKIRRPKMDLALGLWATQHGQLQGRAPSYEEYRQQSKDLRAMTTYRSRGITTLEFTAFLRRYGLIGPVDSWTLRGSVKAILDKTGDRALSNKEMLTLAGIRKGAASDSDNHDDDDDDLATDGDNNSDGIVSDFDSDDSISKDLKVTDNRSEKRTGEEMLQPASAVPAAPQLPPPPQPLKAPGTPAPLNAAGAPASPQPEAQQPAASQPDSPQPTAPQPDILIRHESSWSEKDVITILDDSDVDEHMDFDADSAKSVEHCKNDEVTIRTSTAEGTSTNSASSYRSLVVVLDLLDQYMATQELVHMVLEDRKEKKEQELRMNATSSKMPPASLSSGVEGSLEETLSSITAVMDDLDEAKPMERATRLILRHMHYHLTCTASP</sequence>
<organism evidence="3 4">
    <name type="scientific">Mortierella alpina</name>
    <name type="common">Oleaginous fungus</name>
    <name type="synonym">Mortierella renispora</name>
    <dbReference type="NCBI Taxonomy" id="64518"/>
    <lineage>
        <taxon>Eukaryota</taxon>
        <taxon>Fungi</taxon>
        <taxon>Fungi incertae sedis</taxon>
        <taxon>Mucoromycota</taxon>
        <taxon>Mortierellomycotina</taxon>
        <taxon>Mortierellomycetes</taxon>
        <taxon>Mortierellales</taxon>
        <taxon>Mortierellaceae</taxon>
        <taxon>Mortierella</taxon>
    </lineage>
</organism>
<accession>A0A9P6J880</accession>
<feature type="compositionally biased region" description="Low complexity" evidence="1">
    <location>
        <begin position="429"/>
        <end position="438"/>
    </location>
</feature>
<reference evidence="3" key="1">
    <citation type="journal article" date="2020" name="Fungal Divers.">
        <title>Resolving the Mortierellaceae phylogeny through synthesis of multi-gene phylogenetics and phylogenomics.</title>
        <authorList>
            <person name="Vandepol N."/>
            <person name="Liber J."/>
            <person name="Desiro A."/>
            <person name="Na H."/>
            <person name="Kennedy M."/>
            <person name="Barry K."/>
            <person name="Grigoriev I.V."/>
            <person name="Miller A.N."/>
            <person name="O'Donnell K."/>
            <person name="Stajich J.E."/>
            <person name="Bonito G."/>
        </authorList>
    </citation>
    <scope>NUCLEOTIDE SEQUENCE</scope>
    <source>
        <strain evidence="3">CK1249</strain>
    </source>
</reference>
<feature type="compositionally biased region" description="Low complexity" evidence="1">
    <location>
        <begin position="391"/>
        <end position="402"/>
    </location>
</feature>
<dbReference type="AlphaFoldDB" id="A0A9P6J880"/>
<dbReference type="EMBL" id="JAAAHY010000336">
    <property type="protein sequence ID" value="KAF9964688.1"/>
    <property type="molecule type" value="Genomic_DNA"/>
</dbReference>
<evidence type="ECO:0000256" key="1">
    <source>
        <dbReference type="SAM" id="MobiDB-lite"/>
    </source>
</evidence>
<keyword evidence="4" id="KW-1185">Reference proteome</keyword>
<feature type="compositionally biased region" description="Acidic residues" evidence="1">
    <location>
        <begin position="380"/>
        <end position="390"/>
    </location>
</feature>
<feature type="compositionally biased region" description="Basic and acidic residues" evidence="1">
    <location>
        <begin position="408"/>
        <end position="426"/>
    </location>
</feature>
<evidence type="ECO:0000259" key="2">
    <source>
        <dbReference type="Pfam" id="PF21761"/>
    </source>
</evidence>
<dbReference type="OrthoDB" id="435038at2759"/>
<dbReference type="InterPro" id="IPR013328">
    <property type="entry name" value="6PGD_dom2"/>
</dbReference>
<dbReference type="Pfam" id="PF21761">
    <property type="entry name" value="RedAm-like_C"/>
    <property type="match status" value="1"/>
</dbReference>
<feature type="non-terminal residue" evidence="3">
    <location>
        <position position="650"/>
    </location>
</feature>
<dbReference type="Proteomes" id="UP000738359">
    <property type="component" value="Unassembled WGS sequence"/>
</dbReference>
<proteinExistence type="predicted"/>
<dbReference type="InterPro" id="IPR048666">
    <property type="entry name" value="RedAm-like_C"/>
</dbReference>
<gene>
    <name evidence="3" type="ORF">BGZ70_006100</name>
</gene>